<evidence type="ECO:0000256" key="2">
    <source>
        <dbReference type="ARBA" id="ARBA00023125"/>
    </source>
</evidence>
<dbReference type="RefSeq" id="WP_317772057.1">
    <property type="nucleotide sequence ID" value="NZ_JAWMAJ010000054.1"/>
</dbReference>
<keyword evidence="6" id="KW-1185">Reference proteome</keyword>
<dbReference type="InterPro" id="IPR036388">
    <property type="entry name" value="WH-like_DNA-bd_sf"/>
</dbReference>
<proteinExistence type="predicted"/>
<evidence type="ECO:0000256" key="3">
    <source>
        <dbReference type="ARBA" id="ARBA00023163"/>
    </source>
</evidence>
<dbReference type="InterPro" id="IPR000524">
    <property type="entry name" value="Tscrpt_reg_HTH_GntR"/>
</dbReference>
<dbReference type="EMBL" id="JAWMAJ010000054">
    <property type="protein sequence ID" value="MDV7217906.1"/>
    <property type="molecule type" value="Genomic_DNA"/>
</dbReference>
<dbReference type="Proteomes" id="UP001187346">
    <property type="component" value="Unassembled WGS sequence"/>
</dbReference>
<organism evidence="5 6">
    <name type="scientific">Streptomyces prunicolor</name>
    <dbReference type="NCBI Taxonomy" id="67348"/>
    <lineage>
        <taxon>Bacteria</taxon>
        <taxon>Bacillati</taxon>
        <taxon>Actinomycetota</taxon>
        <taxon>Actinomycetes</taxon>
        <taxon>Kitasatosporales</taxon>
        <taxon>Streptomycetaceae</taxon>
        <taxon>Streptomyces</taxon>
    </lineage>
</organism>
<protein>
    <submittedName>
        <fullName evidence="5">GntR family transcriptional regulator</fullName>
    </submittedName>
</protein>
<accession>A0ABU4FBG6</accession>
<dbReference type="CDD" id="cd07377">
    <property type="entry name" value="WHTH_GntR"/>
    <property type="match status" value="1"/>
</dbReference>
<keyword evidence="1" id="KW-0805">Transcription regulation</keyword>
<dbReference type="PROSITE" id="PS50949">
    <property type="entry name" value="HTH_GNTR"/>
    <property type="match status" value="1"/>
</dbReference>
<keyword evidence="2" id="KW-0238">DNA-binding</keyword>
<dbReference type="Pfam" id="PF00392">
    <property type="entry name" value="GntR"/>
    <property type="match status" value="1"/>
</dbReference>
<gene>
    <name evidence="5" type="ORF">R5A26_18290</name>
</gene>
<dbReference type="SUPFAM" id="SSF46785">
    <property type="entry name" value="Winged helix' DNA-binding domain"/>
    <property type="match status" value="1"/>
</dbReference>
<dbReference type="PANTHER" id="PTHR38445">
    <property type="entry name" value="HTH-TYPE TRANSCRIPTIONAL REPRESSOR YTRA"/>
    <property type="match status" value="1"/>
</dbReference>
<evidence type="ECO:0000313" key="6">
    <source>
        <dbReference type="Proteomes" id="UP001187346"/>
    </source>
</evidence>
<comment type="caution">
    <text evidence="5">The sequence shown here is derived from an EMBL/GenBank/DDBJ whole genome shotgun (WGS) entry which is preliminary data.</text>
</comment>
<evidence type="ECO:0000259" key="4">
    <source>
        <dbReference type="PROSITE" id="PS50949"/>
    </source>
</evidence>
<dbReference type="PANTHER" id="PTHR38445:SF9">
    <property type="entry name" value="HTH-TYPE TRANSCRIPTIONAL REPRESSOR YTRA"/>
    <property type="match status" value="1"/>
</dbReference>
<dbReference type="Gene3D" id="1.10.10.10">
    <property type="entry name" value="Winged helix-like DNA-binding domain superfamily/Winged helix DNA-binding domain"/>
    <property type="match status" value="1"/>
</dbReference>
<evidence type="ECO:0000256" key="1">
    <source>
        <dbReference type="ARBA" id="ARBA00023015"/>
    </source>
</evidence>
<reference evidence="5 6" key="1">
    <citation type="submission" date="2023-10" db="EMBL/GenBank/DDBJ databases">
        <title>Characterization of rhizosphere-enriched actinobacteria from wheat plants lab-grown on chernevaya soil.</title>
        <authorList>
            <person name="Tikhonova E.N."/>
            <person name="Konopkin A."/>
            <person name="Kravchenko I.K."/>
        </authorList>
    </citation>
    <scope>NUCLEOTIDE SEQUENCE [LARGE SCALE GENOMIC DNA]</scope>
    <source>
        <strain evidence="5 6">RR29</strain>
    </source>
</reference>
<dbReference type="InterPro" id="IPR036390">
    <property type="entry name" value="WH_DNA-bd_sf"/>
</dbReference>
<keyword evidence="3" id="KW-0804">Transcription</keyword>
<feature type="domain" description="HTH gntR-type" evidence="4">
    <location>
        <begin position="9"/>
        <end position="75"/>
    </location>
</feature>
<name>A0ABU4FBG6_9ACTN</name>
<dbReference type="SMART" id="SM00345">
    <property type="entry name" value="HTH_GNTR"/>
    <property type="match status" value="1"/>
</dbReference>
<sequence length="116" mass="12445">MSLDPNDSRPKSVQVADVLRQEITEGKHKGRLPATRDLAKRFGIAGQTLSNGLRILVEEGLIYSSGNLGYFVTNGDDDASDTKADVHAEIKALHSEIQTLAQRVAALEERSGSVGA</sequence>
<evidence type="ECO:0000313" key="5">
    <source>
        <dbReference type="EMBL" id="MDV7217906.1"/>
    </source>
</evidence>